<dbReference type="InterPro" id="IPR053134">
    <property type="entry name" value="RNA-dir_DNA_polymerase"/>
</dbReference>
<dbReference type="Gene3D" id="3.10.10.10">
    <property type="entry name" value="HIV Type 1 Reverse Transcriptase, subunit A, domain 1"/>
    <property type="match status" value="1"/>
</dbReference>
<dbReference type="AlphaFoldDB" id="A0A225VQD8"/>
<reference evidence="3" key="1">
    <citation type="submission" date="2017-03" db="EMBL/GenBank/DDBJ databases">
        <title>Phytopthora megakarya and P. palmivora, two closely related causual agents of cacao black pod achieved similar genome size and gene model numbers by different mechanisms.</title>
        <authorList>
            <person name="Ali S."/>
            <person name="Shao J."/>
            <person name="Larry D.J."/>
            <person name="Kronmiller B."/>
            <person name="Shen D."/>
            <person name="Strem M.D."/>
            <person name="Melnick R.L."/>
            <person name="Guiltinan M.J."/>
            <person name="Tyler B.M."/>
            <person name="Meinhardt L.W."/>
            <person name="Bailey B.A."/>
        </authorList>
    </citation>
    <scope>NUCLEOTIDE SEQUENCE [LARGE SCALE GENOMIC DNA]</scope>
    <source>
        <strain evidence="3">zdho120</strain>
    </source>
</reference>
<proteinExistence type="predicted"/>
<evidence type="ECO:0000313" key="3">
    <source>
        <dbReference type="Proteomes" id="UP000198211"/>
    </source>
</evidence>
<dbReference type="Gene3D" id="3.30.70.270">
    <property type="match status" value="1"/>
</dbReference>
<sequence length="573" mass="65330">MQRPDTPKTWTAMKYALEKNIKEPNFQQKIRSAILNIKQRGSYHGYVAKFQEQLPLVRLEPIFAKEVFLKGLTSASLRKQILRKNPASLEGLAEEALNGLDDTKPDAAKIKPSVEESDKRQRKAKGYRAEFTTGINSNKQKCTFCGVGYHEVEGCRVKFPEKKPARFGKDKKPRFSQRPPSDSVDYKAKYYALVDKLLIDDVNSPLSPLHGPKPIQRDKILQQIEEVNVQLGDYSSSQSFLTTQCTTRKDEFEISWRGFVDSGATINAVTPHFILKNGLEDGIVSHQERLRLTMADRSTATQPKRTIQLSFSLEGFPVYEAVFLILEVPGDHDALLGKPENRLEATANSTTIVSDQDSDVSHRQSISPSRESRRCTKEHRAAFYSIDTKCISSKQFCRMLQKDKDIEYVFVVQPLQPEVITKATSIDDYKDYSIYPYLRKYNGLFRQKLPEHLPPKEHGEHVMNAHSEDLIFRPQWRQSPAQEAEIRRWKGEMLAVGITSSECAKMVFHTRAFRTPDGLFEYFVVPMGLSNAPATFNAGIRAVLTDLQDFCQSYFDNIYTKSRNIQDHLGALD</sequence>
<dbReference type="EMBL" id="NBNE01003672">
    <property type="protein sequence ID" value="OWZ07108.1"/>
    <property type="molecule type" value="Genomic_DNA"/>
</dbReference>
<dbReference type="PANTHER" id="PTHR24559:SF444">
    <property type="entry name" value="REVERSE TRANSCRIPTASE DOMAIN-CONTAINING PROTEIN"/>
    <property type="match status" value="1"/>
</dbReference>
<feature type="region of interest" description="Disordered" evidence="1">
    <location>
        <begin position="351"/>
        <end position="373"/>
    </location>
</feature>
<accession>A0A225VQD8</accession>
<dbReference type="OrthoDB" id="8947436at2759"/>
<evidence type="ECO:0000256" key="1">
    <source>
        <dbReference type="SAM" id="MobiDB-lite"/>
    </source>
</evidence>
<comment type="caution">
    <text evidence="2">The sequence shown here is derived from an EMBL/GenBank/DDBJ whole genome shotgun (WGS) entry which is preliminary data.</text>
</comment>
<feature type="region of interest" description="Disordered" evidence="1">
    <location>
        <begin position="103"/>
        <end position="122"/>
    </location>
</feature>
<gene>
    <name evidence="2" type="ORF">PHMEG_00020545</name>
</gene>
<dbReference type="PANTHER" id="PTHR24559">
    <property type="entry name" value="TRANSPOSON TY3-I GAG-POL POLYPROTEIN"/>
    <property type="match status" value="1"/>
</dbReference>
<dbReference type="CDD" id="cd00303">
    <property type="entry name" value="retropepsin_like"/>
    <property type="match status" value="1"/>
</dbReference>
<keyword evidence="3" id="KW-1185">Reference proteome</keyword>
<dbReference type="SUPFAM" id="SSF56672">
    <property type="entry name" value="DNA/RNA polymerases"/>
    <property type="match status" value="1"/>
</dbReference>
<evidence type="ECO:0000313" key="2">
    <source>
        <dbReference type="EMBL" id="OWZ07108.1"/>
    </source>
</evidence>
<protein>
    <submittedName>
        <fullName evidence="2">Uncharacterized protein</fullName>
    </submittedName>
</protein>
<organism evidence="2 3">
    <name type="scientific">Phytophthora megakarya</name>
    <dbReference type="NCBI Taxonomy" id="4795"/>
    <lineage>
        <taxon>Eukaryota</taxon>
        <taxon>Sar</taxon>
        <taxon>Stramenopiles</taxon>
        <taxon>Oomycota</taxon>
        <taxon>Peronosporomycetes</taxon>
        <taxon>Peronosporales</taxon>
        <taxon>Peronosporaceae</taxon>
        <taxon>Phytophthora</taxon>
    </lineage>
</organism>
<name>A0A225VQD8_9STRA</name>
<dbReference type="InterPro" id="IPR043502">
    <property type="entry name" value="DNA/RNA_pol_sf"/>
</dbReference>
<feature type="compositionally biased region" description="Basic and acidic residues" evidence="1">
    <location>
        <begin position="103"/>
        <end position="119"/>
    </location>
</feature>
<dbReference type="Proteomes" id="UP000198211">
    <property type="component" value="Unassembled WGS sequence"/>
</dbReference>
<dbReference type="InterPro" id="IPR043128">
    <property type="entry name" value="Rev_trsase/Diguanyl_cyclase"/>
</dbReference>